<dbReference type="HAMAP" id="MF_00198">
    <property type="entry name" value="Spermidine_synth"/>
    <property type="match status" value="1"/>
</dbReference>
<comment type="caution">
    <text evidence="10">The sequence shown here is derived from an EMBL/GenBank/DDBJ whole genome shotgun (WGS) entry which is preliminary data.</text>
</comment>
<dbReference type="Pfam" id="PF17284">
    <property type="entry name" value="Spermine_synt_N"/>
    <property type="match status" value="1"/>
</dbReference>
<reference evidence="10 11" key="1">
    <citation type="submission" date="2018-07" db="EMBL/GenBank/DDBJ databases">
        <title>Venubactetium sediminum gen. nov., sp. nov., isolated from a marine solar saltern.</title>
        <authorList>
            <person name="Wang S."/>
        </authorList>
    </citation>
    <scope>NUCLEOTIDE SEQUENCE [LARGE SCALE GENOMIC DNA]</scope>
    <source>
        <strain evidence="10 11">WD2A32</strain>
    </source>
</reference>
<dbReference type="InterPro" id="IPR037163">
    <property type="entry name" value="Spermidine_synt_N_sf"/>
</dbReference>
<dbReference type="RefSeq" id="WP_114581339.1">
    <property type="nucleotide sequence ID" value="NZ_QPMH01000004.1"/>
</dbReference>
<dbReference type="InterPro" id="IPR030373">
    <property type="entry name" value="PABS_CS"/>
</dbReference>
<dbReference type="NCBIfam" id="NF002010">
    <property type="entry name" value="PRK00811.1"/>
    <property type="match status" value="1"/>
</dbReference>
<dbReference type="CDD" id="cd02440">
    <property type="entry name" value="AdoMet_MTases"/>
    <property type="match status" value="1"/>
</dbReference>
<comment type="caution">
    <text evidence="5">Lacks conserved residue(s) required for the propagation of feature annotation.</text>
</comment>
<sequence length="284" mass="31217">MATFRETLHEGFEQVMHLSGEPLVDERSEFQHIQIFDTVANGRVMALDGIVQITDKDESAYSEMLTHLPILEHDSMSRALIVGGGDGAVAEEILKHKGIEHIDLVDIDARVVEHCRVHFAHVNNGAFDDPRLDFHAEDAFEFLKRAEPGSYDLVIADRPDPVGPAQSLFAQDFYQLVQRALAERGVLVCQTGCPFLQAEELRDSYERIAAAFANAGAYLTVVPTYSGGFMALTWGSNGLELGSADTNAIAARFAKSGVRADYYNPRIHGAAFALPTWIGRLLAN</sequence>
<dbReference type="InterPro" id="IPR035246">
    <property type="entry name" value="Spermidine_synt_N"/>
</dbReference>
<evidence type="ECO:0000256" key="8">
    <source>
        <dbReference type="RuleBase" id="RU003837"/>
    </source>
</evidence>
<dbReference type="Pfam" id="PF01564">
    <property type="entry name" value="Spermine_synth"/>
    <property type="match status" value="1"/>
</dbReference>
<comment type="catalytic activity">
    <reaction evidence="5 8">
        <text>S-adenosyl 3-(methylsulfanyl)propylamine + putrescine = S-methyl-5'-thioadenosine + spermidine + H(+)</text>
        <dbReference type="Rhea" id="RHEA:12721"/>
        <dbReference type="ChEBI" id="CHEBI:15378"/>
        <dbReference type="ChEBI" id="CHEBI:17509"/>
        <dbReference type="ChEBI" id="CHEBI:57443"/>
        <dbReference type="ChEBI" id="CHEBI:57834"/>
        <dbReference type="ChEBI" id="CHEBI:326268"/>
        <dbReference type="EC" id="2.5.1.16"/>
    </reaction>
</comment>
<feature type="binding site" evidence="5">
    <location>
        <position position="31"/>
    </location>
    <ligand>
        <name>S-methyl-5'-thioadenosine</name>
        <dbReference type="ChEBI" id="CHEBI:17509"/>
    </ligand>
</feature>
<gene>
    <name evidence="5" type="primary">speE</name>
    <name evidence="10" type="ORF">DRB17_06290</name>
</gene>
<dbReference type="GO" id="GO:0008295">
    <property type="term" value="P:spermidine biosynthetic process"/>
    <property type="evidence" value="ECO:0007669"/>
    <property type="project" value="UniProtKB-UniRule"/>
</dbReference>
<comment type="pathway">
    <text evidence="5">Amine and polyamine biosynthesis; spermidine biosynthesis; spermidine from putrescine: step 1/1.</text>
</comment>
<feature type="binding site" evidence="5">
    <location>
        <position position="106"/>
    </location>
    <ligand>
        <name>S-methyl-5'-thioadenosine</name>
        <dbReference type="ChEBI" id="CHEBI:17509"/>
    </ligand>
</feature>
<evidence type="ECO:0000313" key="10">
    <source>
        <dbReference type="EMBL" id="RDD62764.1"/>
    </source>
</evidence>
<dbReference type="NCBIfam" id="TIGR00417">
    <property type="entry name" value="speE"/>
    <property type="match status" value="1"/>
</dbReference>
<dbReference type="GO" id="GO:0004766">
    <property type="term" value="F:spermidine synthase activity"/>
    <property type="evidence" value="ECO:0007669"/>
    <property type="project" value="UniProtKB-UniRule"/>
</dbReference>
<accession>A0A369TDZ8</accession>
<evidence type="ECO:0000259" key="9">
    <source>
        <dbReference type="PROSITE" id="PS51006"/>
    </source>
</evidence>
<dbReference type="InterPro" id="IPR029063">
    <property type="entry name" value="SAM-dependent_MTases_sf"/>
</dbReference>
<keyword evidence="3 5" id="KW-0745">Spermidine biosynthesis</keyword>
<keyword evidence="2 5" id="KW-0808">Transferase</keyword>
<feature type="domain" description="PABS" evidence="9">
    <location>
        <begin position="6"/>
        <end position="237"/>
    </location>
</feature>
<dbReference type="Proteomes" id="UP000253941">
    <property type="component" value="Unassembled WGS sequence"/>
</dbReference>
<evidence type="ECO:0000256" key="3">
    <source>
        <dbReference type="ARBA" id="ARBA00023066"/>
    </source>
</evidence>
<dbReference type="PANTHER" id="PTHR11558:SF11">
    <property type="entry name" value="SPERMIDINE SYNTHASE"/>
    <property type="match status" value="1"/>
</dbReference>
<dbReference type="Gene3D" id="2.30.140.10">
    <property type="entry name" value="Spermidine synthase, tetramerisation domain"/>
    <property type="match status" value="1"/>
</dbReference>
<feature type="binding site" evidence="5">
    <location>
        <position position="86"/>
    </location>
    <ligand>
        <name>spermidine</name>
        <dbReference type="ChEBI" id="CHEBI:57834"/>
    </ligand>
</feature>
<evidence type="ECO:0000256" key="1">
    <source>
        <dbReference type="ARBA" id="ARBA00007867"/>
    </source>
</evidence>
<keyword evidence="4 5" id="KW-0620">Polyamine biosynthesis</keyword>
<organism evidence="10 11">
    <name type="scientific">Ferruginivarius sediminum</name>
    <dbReference type="NCBI Taxonomy" id="2661937"/>
    <lineage>
        <taxon>Bacteria</taxon>
        <taxon>Pseudomonadati</taxon>
        <taxon>Pseudomonadota</taxon>
        <taxon>Alphaproteobacteria</taxon>
        <taxon>Rhodospirillales</taxon>
        <taxon>Rhodospirillaceae</taxon>
        <taxon>Ferruginivarius</taxon>
    </lineage>
</organism>
<keyword evidence="11" id="KW-1185">Reference proteome</keyword>
<comment type="function">
    <text evidence="5">Catalyzes the irreversible transfer of a propylamine group from the amino donor S-adenosylmethioninamine (decarboxy-AdoMet) to putrescine (1,4-diaminobutane) to yield spermidine.</text>
</comment>
<name>A0A369TDZ8_9PROT</name>
<evidence type="ECO:0000256" key="7">
    <source>
        <dbReference type="RuleBase" id="RU003836"/>
    </source>
</evidence>
<evidence type="ECO:0000256" key="2">
    <source>
        <dbReference type="ARBA" id="ARBA00022679"/>
    </source>
</evidence>
<feature type="active site" description="Proton acceptor" evidence="5 6">
    <location>
        <position position="157"/>
    </location>
</feature>
<feature type="binding site" evidence="5">
    <location>
        <begin position="138"/>
        <end position="139"/>
    </location>
    <ligand>
        <name>S-methyl-5'-thioadenosine</name>
        <dbReference type="ChEBI" id="CHEBI:17509"/>
    </ligand>
</feature>
<evidence type="ECO:0000256" key="5">
    <source>
        <dbReference type="HAMAP-Rule" id="MF_00198"/>
    </source>
</evidence>
<protein>
    <recommendedName>
        <fullName evidence="5">Polyamine aminopropyltransferase</fullName>
    </recommendedName>
    <alternativeName>
        <fullName evidence="5">Putrescine aminopropyltransferase</fullName>
        <shortName evidence="5">PAPT</shortName>
    </alternativeName>
    <alternativeName>
        <fullName evidence="5">Spermidine synthase</fullName>
        <shortName evidence="5">SPDS</shortName>
        <shortName evidence="5">SPDSY</shortName>
        <ecNumber evidence="5">2.5.1.16</ecNumber>
    </alternativeName>
</protein>
<comment type="similarity">
    <text evidence="1 5 7">Belongs to the spermidine/spermine synthase family.</text>
</comment>
<dbReference type="PANTHER" id="PTHR11558">
    <property type="entry name" value="SPERMIDINE/SPERMINE SYNTHASE"/>
    <property type="match status" value="1"/>
</dbReference>
<dbReference type="UniPathway" id="UPA00248">
    <property type="reaction ID" value="UER00314"/>
</dbReference>
<dbReference type="PROSITE" id="PS51006">
    <property type="entry name" value="PABS_2"/>
    <property type="match status" value="1"/>
</dbReference>
<evidence type="ECO:0000313" key="11">
    <source>
        <dbReference type="Proteomes" id="UP000253941"/>
    </source>
</evidence>
<dbReference type="InterPro" id="IPR030374">
    <property type="entry name" value="PABS"/>
</dbReference>
<dbReference type="Gene3D" id="3.40.50.150">
    <property type="entry name" value="Vaccinia Virus protein VP39"/>
    <property type="match status" value="1"/>
</dbReference>
<evidence type="ECO:0000256" key="4">
    <source>
        <dbReference type="ARBA" id="ARBA00023115"/>
    </source>
</evidence>
<proteinExistence type="inferred from homology"/>
<feature type="binding site" evidence="5">
    <location>
        <position position="164"/>
    </location>
    <ligand>
        <name>S-methyl-5'-thioadenosine</name>
        <dbReference type="ChEBI" id="CHEBI:17509"/>
    </ligand>
</feature>
<evidence type="ECO:0000256" key="6">
    <source>
        <dbReference type="PROSITE-ProRule" id="PRU00354"/>
    </source>
</evidence>
<comment type="subunit">
    <text evidence="5">Homodimer or homotetramer.</text>
</comment>
<dbReference type="EC" id="2.5.1.16" evidence="5"/>
<dbReference type="PROSITE" id="PS01330">
    <property type="entry name" value="PABS_1"/>
    <property type="match status" value="1"/>
</dbReference>
<dbReference type="InterPro" id="IPR001045">
    <property type="entry name" value="Spermi_synthase"/>
</dbReference>
<dbReference type="EMBL" id="QPMH01000004">
    <property type="protein sequence ID" value="RDD62764.1"/>
    <property type="molecule type" value="Genomic_DNA"/>
</dbReference>
<dbReference type="AlphaFoldDB" id="A0A369TDZ8"/>
<dbReference type="SUPFAM" id="SSF53335">
    <property type="entry name" value="S-adenosyl-L-methionine-dependent methyltransferases"/>
    <property type="match status" value="1"/>
</dbReference>
<dbReference type="GO" id="GO:0005829">
    <property type="term" value="C:cytosol"/>
    <property type="evidence" value="ECO:0007669"/>
    <property type="project" value="TreeGrafter"/>
</dbReference>